<keyword evidence="2" id="KW-1185">Reference proteome</keyword>
<dbReference type="Proteomes" id="UP000095282">
    <property type="component" value="Unplaced"/>
</dbReference>
<name>A0A1I7URV3_9PELO</name>
<dbReference type="AlphaFoldDB" id="A0A1I7URV3"/>
<evidence type="ECO:0000313" key="3">
    <source>
        <dbReference type="WBParaSite" id="Csp11.Scaffold630.g18720.t1"/>
    </source>
</evidence>
<protein>
    <submittedName>
        <fullName evidence="3">Oberon_cc domain-containing protein</fullName>
    </submittedName>
</protein>
<evidence type="ECO:0000313" key="2">
    <source>
        <dbReference type="Proteomes" id="UP000095282"/>
    </source>
</evidence>
<feature type="region of interest" description="Disordered" evidence="1">
    <location>
        <begin position="86"/>
        <end position="123"/>
    </location>
</feature>
<sequence>MKQLMARKEEMCQEAIGGAIRRHNVVKDLHNRKIQAFQDGLALMIGEKECDGNKQSKDSMEKTMEEALRMEYKGALARLEAAKEMFDQDQLEKKSKEEEHKTRPKEQKMCQEAIGDEKELECE</sequence>
<feature type="compositionally biased region" description="Basic and acidic residues" evidence="1">
    <location>
        <begin position="86"/>
        <end position="109"/>
    </location>
</feature>
<proteinExistence type="predicted"/>
<evidence type="ECO:0000256" key="1">
    <source>
        <dbReference type="SAM" id="MobiDB-lite"/>
    </source>
</evidence>
<reference evidence="3" key="1">
    <citation type="submission" date="2016-11" db="UniProtKB">
        <authorList>
            <consortium name="WormBaseParasite"/>
        </authorList>
    </citation>
    <scope>IDENTIFICATION</scope>
</reference>
<organism evidence="2 3">
    <name type="scientific">Caenorhabditis tropicalis</name>
    <dbReference type="NCBI Taxonomy" id="1561998"/>
    <lineage>
        <taxon>Eukaryota</taxon>
        <taxon>Metazoa</taxon>
        <taxon>Ecdysozoa</taxon>
        <taxon>Nematoda</taxon>
        <taxon>Chromadorea</taxon>
        <taxon>Rhabditida</taxon>
        <taxon>Rhabditina</taxon>
        <taxon>Rhabditomorpha</taxon>
        <taxon>Rhabditoidea</taxon>
        <taxon>Rhabditidae</taxon>
        <taxon>Peloderinae</taxon>
        <taxon>Caenorhabditis</taxon>
    </lineage>
</organism>
<dbReference type="WBParaSite" id="Csp11.Scaffold630.g18720.t1">
    <property type="protein sequence ID" value="Csp11.Scaffold630.g18720.t1"/>
    <property type="gene ID" value="Csp11.Scaffold630.g18720"/>
</dbReference>
<accession>A0A1I7URV3</accession>